<proteinExistence type="predicted"/>
<dbReference type="SUPFAM" id="SSF55729">
    <property type="entry name" value="Acyl-CoA N-acyltransferases (Nat)"/>
    <property type="match status" value="1"/>
</dbReference>
<evidence type="ECO:0000259" key="1">
    <source>
        <dbReference type="PROSITE" id="PS51186"/>
    </source>
</evidence>
<dbReference type="Gene3D" id="3.40.630.30">
    <property type="match status" value="1"/>
</dbReference>
<dbReference type="CDD" id="cd04301">
    <property type="entry name" value="NAT_SF"/>
    <property type="match status" value="1"/>
</dbReference>
<feature type="domain" description="N-acetyltransferase" evidence="1">
    <location>
        <begin position="18"/>
        <end position="172"/>
    </location>
</feature>
<dbReference type="Pfam" id="PF00583">
    <property type="entry name" value="Acetyltransf_1"/>
    <property type="match status" value="1"/>
</dbReference>
<dbReference type="InterPro" id="IPR000182">
    <property type="entry name" value="GNAT_dom"/>
</dbReference>
<dbReference type="Proteomes" id="UP000236919">
    <property type="component" value="Unassembled WGS sequence"/>
</dbReference>
<organism evidence="2 3">
    <name type="scientific">Bosea psychrotolerans</name>
    <dbReference type="NCBI Taxonomy" id="1871628"/>
    <lineage>
        <taxon>Bacteria</taxon>
        <taxon>Pseudomonadati</taxon>
        <taxon>Pseudomonadota</taxon>
        <taxon>Alphaproteobacteria</taxon>
        <taxon>Hyphomicrobiales</taxon>
        <taxon>Boseaceae</taxon>
        <taxon>Bosea</taxon>
    </lineage>
</organism>
<evidence type="ECO:0000313" key="3">
    <source>
        <dbReference type="Proteomes" id="UP000236919"/>
    </source>
</evidence>
<evidence type="ECO:0000313" key="2">
    <source>
        <dbReference type="EMBL" id="POR50370.1"/>
    </source>
</evidence>
<dbReference type="AlphaFoldDB" id="A0A2S4M6K8"/>
<name>A0A2S4M6K8_9HYPH</name>
<keyword evidence="3" id="KW-1185">Reference proteome</keyword>
<comment type="caution">
    <text evidence="2">The sequence shown here is derived from an EMBL/GenBank/DDBJ whole genome shotgun (WGS) entry which is preliminary data.</text>
</comment>
<accession>A0A2S4M6K8</accession>
<dbReference type="RefSeq" id="WP_103719150.1">
    <property type="nucleotide sequence ID" value="NZ_PQFZ01000009.1"/>
</dbReference>
<keyword evidence="2" id="KW-0808">Transferase</keyword>
<protein>
    <submittedName>
        <fullName evidence="2">N-acetylglutamate synthase-like GNAT family acetyltransferase</fullName>
    </submittedName>
</protein>
<reference evidence="2 3" key="1">
    <citation type="submission" date="2018-01" db="EMBL/GenBank/DDBJ databases">
        <title>Genomic Encyclopedia of Type Strains, Phase III (KMG-III): the genomes of soil and plant-associated and newly described type strains.</title>
        <authorList>
            <person name="Whitman W."/>
        </authorList>
    </citation>
    <scope>NUCLEOTIDE SEQUENCE [LARGE SCALE GENOMIC DNA]</scope>
    <source>
        <strain evidence="2 3">1131</strain>
    </source>
</reference>
<sequence>MKPADWSCDITTRTGLTFHVRPARLEDEQGLAEFFTHVTLEDLRFRFLASVREVSHDRLVAMTHIDHRQTENFLAFAEDGKTIIATAMLACDPALEKGEVAISIRAEYKHRGVGWELLRHVSKYAEAKGVKTLESVENRQNHEAIELEREQGFVAVSYPDDAALVLIRKQLHP</sequence>
<dbReference type="EMBL" id="PQFZ01000009">
    <property type="protein sequence ID" value="POR50370.1"/>
    <property type="molecule type" value="Genomic_DNA"/>
</dbReference>
<dbReference type="InterPro" id="IPR016181">
    <property type="entry name" value="Acyl_CoA_acyltransferase"/>
</dbReference>
<dbReference type="GO" id="GO:0016747">
    <property type="term" value="F:acyltransferase activity, transferring groups other than amino-acyl groups"/>
    <property type="evidence" value="ECO:0007669"/>
    <property type="project" value="InterPro"/>
</dbReference>
<dbReference type="OrthoDB" id="9807426at2"/>
<gene>
    <name evidence="2" type="ORF">CYD53_10979</name>
</gene>
<dbReference type="PROSITE" id="PS51186">
    <property type="entry name" value="GNAT"/>
    <property type="match status" value="1"/>
</dbReference>